<dbReference type="NCBIfam" id="TIGR01297">
    <property type="entry name" value="CDF"/>
    <property type="match status" value="1"/>
</dbReference>
<dbReference type="GO" id="GO:0005886">
    <property type="term" value="C:plasma membrane"/>
    <property type="evidence" value="ECO:0007669"/>
    <property type="project" value="TreeGrafter"/>
</dbReference>
<feature type="transmembrane region" description="Helical" evidence="9">
    <location>
        <begin position="172"/>
        <end position="198"/>
    </location>
</feature>
<feature type="transmembrane region" description="Helical" evidence="9">
    <location>
        <begin position="137"/>
        <end position="160"/>
    </location>
</feature>
<dbReference type="EMBL" id="JAAGWK010000010">
    <property type="protein sequence ID" value="NEL53909.1"/>
    <property type="molecule type" value="Genomic_DNA"/>
</dbReference>
<feature type="transmembrane region" description="Helical" evidence="9">
    <location>
        <begin position="39"/>
        <end position="64"/>
    </location>
</feature>
<feature type="domain" description="Cation efflux protein cytoplasmic" evidence="11">
    <location>
        <begin position="234"/>
        <end position="312"/>
    </location>
</feature>
<comment type="subcellular location">
    <subcellularLocation>
        <location evidence="1">Membrane</location>
        <topology evidence="1">Multi-pass membrane protein</topology>
    </subcellularLocation>
</comment>
<keyword evidence="4 9" id="KW-0812">Transmembrane</keyword>
<sequence>MHDRHPSTSRGPRQGHAHGHAHGHTHVHGTASGAQRRRLAVVLGLTLGVLGVEVVGGVLSGSLALLADAGHMATDALGIALALGAVSLAQRPAAGRRTFGWQRLEVLSAVANGLLLLGVAVYVLVEAVGRIGDPPDIASGLMLWVAVAGLVVNLVCLEVLRRGRGESLTLRGAYLEVAGDALGSVAVIVAALVIATTGWTPADVLASVVVGFLVLPRAWSLLREALDVLLEAAPRGVDLEDVRRHVLGVPDVIGVHDLHAWTITSGLPVLSAHVVVTDAALDVGHGGRVLDALGACLGSHFDVAHCTFQLESPGHRTHEAASHD</sequence>
<comment type="similarity">
    <text evidence="2">Belongs to the cation diffusion facilitator (CDF) transporter (TC 2.A.4) family. SLC30A subfamily.</text>
</comment>
<evidence type="ECO:0000259" key="11">
    <source>
        <dbReference type="Pfam" id="PF16916"/>
    </source>
</evidence>
<dbReference type="InterPro" id="IPR050681">
    <property type="entry name" value="CDF/SLC30A"/>
</dbReference>
<dbReference type="Proteomes" id="UP000470470">
    <property type="component" value="Unassembled WGS sequence"/>
</dbReference>
<name>A0A7K3WD98_9ACTN</name>
<evidence type="ECO:0000256" key="6">
    <source>
        <dbReference type="ARBA" id="ARBA00023065"/>
    </source>
</evidence>
<protein>
    <submittedName>
        <fullName evidence="12">Cation transporter</fullName>
    </submittedName>
</protein>
<keyword evidence="13" id="KW-1185">Reference proteome</keyword>
<dbReference type="InterPro" id="IPR002524">
    <property type="entry name" value="Cation_efflux"/>
</dbReference>
<evidence type="ECO:0000256" key="3">
    <source>
        <dbReference type="ARBA" id="ARBA00022448"/>
    </source>
</evidence>
<dbReference type="AlphaFoldDB" id="A0A7K3WD98"/>
<keyword evidence="5 9" id="KW-1133">Transmembrane helix</keyword>
<accession>A0A7K3WD98</accession>
<evidence type="ECO:0000256" key="2">
    <source>
        <dbReference type="ARBA" id="ARBA00008873"/>
    </source>
</evidence>
<feature type="domain" description="Cation efflux protein transmembrane" evidence="10">
    <location>
        <begin position="40"/>
        <end position="230"/>
    </location>
</feature>
<evidence type="ECO:0000256" key="4">
    <source>
        <dbReference type="ARBA" id="ARBA00022692"/>
    </source>
</evidence>
<dbReference type="Gene3D" id="1.20.1510.10">
    <property type="entry name" value="Cation efflux protein transmembrane domain"/>
    <property type="match status" value="1"/>
</dbReference>
<dbReference type="SUPFAM" id="SSF160240">
    <property type="entry name" value="Cation efflux protein cytoplasmic domain-like"/>
    <property type="match status" value="1"/>
</dbReference>
<feature type="region of interest" description="Disordered" evidence="8">
    <location>
        <begin position="1"/>
        <end position="32"/>
    </location>
</feature>
<evidence type="ECO:0000256" key="7">
    <source>
        <dbReference type="ARBA" id="ARBA00023136"/>
    </source>
</evidence>
<keyword evidence="7 9" id="KW-0472">Membrane</keyword>
<dbReference type="Pfam" id="PF16916">
    <property type="entry name" value="ZT_dimer"/>
    <property type="match status" value="1"/>
</dbReference>
<feature type="transmembrane region" description="Helical" evidence="9">
    <location>
        <begin position="106"/>
        <end position="125"/>
    </location>
</feature>
<dbReference type="SUPFAM" id="SSF161111">
    <property type="entry name" value="Cation efflux protein transmembrane domain-like"/>
    <property type="match status" value="1"/>
</dbReference>
<evidence type="ECO:0000313" key="13">
    <source>
        <dbReference type="Proteomes" id="UP000470470"/>
    </source>
</evidence>
<evidence type="ECO:0000256" key="5">
    <source>
        <dbReference type="ARBA" id="ARBA00022989"/>
    </source>
</evidence>
<proteinExistence type="inferred from homology"/>
<gene>
    <name evidence="12" type="ORF">G1H19_07840</name>
</gene>
<evidence type="ECO:0000259" key="10">
    <source>
        <dbReference type="Pfam" id="PF01545"/>
    </source>
</evidence>
<comment type="caution">
    <text evidence="12">The sequence shown here is derived from an EMBL/GenBank/DDBJ whole genome shotgun (WGS) entry which is preliminary data.</text>
</comment>
<reference evidence="12 13" key="1">
    <citation type="submission" date="2020-02" db="EMBL/GenBank/DDBJ databases">
        <title>The whole genome sequence of CPCC 205119.</title>
        <authorList>
            <person name="Jiang Z."/>
        </authorList>
    </citation>
    <scope>NUCLEOTIDE SEQUENCE [LARGE SCALE GENOMIC DNA]</scope>
    <source>
        <strain evidence="12 13">CPCC 205119</strain>
    </source>
</reference>
<feature type="transmembrane region" description="Helical" evidence="9">
    <location>
        <begin position="204"/>
        <end position="222"/>
    </location>
</feature>
<keyword evidence="3" id="KW-0813">Transport</keyword>
<dbReference type="InterPro" id="IPR027469">
    <property type="entry name" value="Cation_efflux_TMD_sf"/>
</dbReference>
<organism evidence="12 13">
    <name type="scientific">Goekera deserti</name>
    <dbReference type="NCBI Taxonomy" id="2497753"/>
    <lineage>
        <taxon>Bacteria</taxon>
        <taxon>Bacillati</taxon>
        <taxon>Actinomycetota</taxon>
        <taxon>Actinomycetes</taxon>
        <taxon>Geodermatophilales</taxon>
        <taxon>Geodermatophilaceae</taxon>
        <taxon>Goekera</taxon>
    </lineage>
</organism>
<feature type="transmembrane region" description="Helical" evidence="9">
    <location>
        <begin position="76"/>
        <end position="94"/>
    </location>
</feature>
<feature type="compositionally biased region" description="Basic residues" evidence="8">
    <location>
        <begin position="13"/>
        <end position="27"/>
    </location>
</feature>
<dbReference type="GO" id="GO:0005385">
    <property type="term" value="F:zinc ion transmembrane transporter activity"/>
    <property type="evidence" value="ECO:0007669"/>
    <property type="project" value="TreeGrafter"/>
</dbReference>
<evidence type="ECO:0000256" key="9">
    <source>
        <dbReference type="SAM" id="Phobius"/>
    </source>
</evidence>
<dbReference type="Pfam" id="PF01545">
    <property type="entry name" value="Cation_efflux"/>
    <property type="match status" value="1"/>
</dbReference>
<dbReference type="InterPro" id="IPR058533">
    <property type="entry name" value="Cation_efflux_TM"/>
</dbReference>
<dbReference type="InterPro" id="IPR036837">
    <property type="entry name" value="Cation_efflux_CTD_sf"/>
</dbReference>
<dbReference type="PANTHER" id="PTHR11562:SF17">
    <property type="entry name" value="RE54080P-RELATED"/>
    <property type="match status" value="1"/>
</dbReference>
<evidence type="ECO:0000256" key="8">
    <source>
        <dbReference type="SAM" id="MobiDB-lite"/>
    </source>
</evidence>
<keyword evidence="6" id="KW-0406">Ion transport</keyword>
<evidence type="ECO:0000256" key="1">
    <source>
        <dbReference type="ARBA" id="ARBA00004141"/>
    </source>
</evidence>
<dbReference type="InterPro" id="IPR027470">
    <property type="entry name" value="Cation_efflux_CTD"/>
</dbReference>
<dbReference type="PANTHER" id="PTHR11562">
    <property type="entry name" value="CATION EFFLUX PROTEIN/ ZINC TRANSPORTER"/>
    <property type="match status" value="1"/>
</dbReference>
<evidence type="ECO:0000313" key="12">
    <source>
        <dbReference type="EMBL" id="NEL53909.1"/>
    </source>
</evidence>